<evidence type="ECO:0000256" key="4">
    <source>
        <dbReference type="ARBA" id="ARBA00011245"/>
    </source>
</evidence>
<feature type="binding site" evidence="12 13">
    <location>
        <begin position="44"/>
        <end position="46"/>
    </location>
    <ligand>
        <name>substrate</name>
    </ligand>
</feature>
<protein>
    <recommendedName>
        <fullName evidence="6 12">Phosphoglycerate kinase</fullName>
        <ecNumber evidence="5 12">2.7.2.3</ecNumber>
    </recommendedName>
</protein>
<dbReference type="InterPro" id="IPR001576">
    <property type="entry name" value="Phosphoglycerate_kinase"/>
</dbReference>
<dbReference type="FunFam" id="3.40.50.1260:FF:000006">
    <property type="entry name" value="Phosphoglycerate kinase"/>
    <property type="match status" value="1"/>
</dbReference>
<dbReference type="GO" id="GO:0006096">
    <property type="term" value="P:glycolytic process"/>
    <property type="evidence" value="ECO:0007669"/>
    <property type="project" value="UniProtKB-UniRule"/>
</dbReference>
<keyword evidence="11 12" id="KW-0324">Glycolysis</keyword>
<keyword evidence="10 12" id="KW-0067">ATP-binding</keyword>
<evidence type="ECO:0000256" key="13">
    <source>
        <dbReference type="PIRSR" id="PIRSR000724-1"/>
    </source>
</evidence>
<feature type="binding site" evidence="12 14">
    <location>
        <position position="318"/>
    </location>
    <ligand>
        <name>ATP</name>
        <dbReference type="ChEBI" id="CHEBI:30616"/>
    </ligand>
</feature>
<keyword evidence="9 12" id="KW-0418">Kinase</keyword>
<dbReference type="GO" id="GO:0005829">
    <property type="term" value="C:cytosol"/>
    <property type="evidence" value="ECO:0007669"/>
    <property type="project" value="UniProtKB-ARBA"/>
</dbReference>
<evidence type="ECO:0000256" key="2">
    <source>
        <dbReference type="ARBA" id="ARBA00004838"/>
    </source>
</evidence>
<feature type="binding site" evidence="12 14">
    <location>
        <position position="349"/>
    </location>
    <ligand>
        <name>ATP</name>
        <dbReference type="ChEBI" id="CHEBI:30616"/>
    </ligand>
</feature>
<feature type="binding site" evidence="12 14">
    <location>
        <position position="227"/>
    </location>
    <ligand>
        <name>ATP</name>
        <dbReference type="ChEBI" id="CHEBI:30616"/>
    </ligand>
</feature>
<comment type="catalytic activity">
    <reaction evidence="1 12 15">
        <text>(2R)-3-phosphoglycerate + ATP = (2R)-3-phospho-glyceroyl phosphate + ADP</text>
        <dbReference type="Rhea" id="RHEA:14801"/>
        <dbReference type="ChEBI" id="CHEBI:30616"/>
        <dbReference type="ChEBI" id="CHEBI:57604"/>
        <dbReference type="ChEBI" id="CHEBI:58272"/>
        <dbReference type="ChEBI" id="CHEBI:456216"/>
        <dbReference type="EC" id="2.7.2.3"/>
    </reaction>
</comment>
<evidence type="ECO:0000256" key="15">
    <source>
        <dbReference type="RuleBase" id="RU000532"/>
    </source>
</evidence>
<reference evidence="16 17" key="1">
    <citation type="submission" date="2018-11" db="EMBL/GenBank/DDBJ databases">
        <authorList>
            <consortium name="Pathogen Informatics"/>
        </authorList>
    </citation>
    <scope>NUCLEOTIDE SEQUENCE [LARGE SCALE GENOMIC DNA]</scope>
    <source>
        <strain evidence="16 17">NCTC12929</strain>
    </source>
</reference>
<feature type="binding site" evidence="12 13">
    <location>
        <begin position="83"/>
        <end position="86"/>
    </location>
    <ligand>
        <name>substrate</name>
    </ligand>
</feature>
<keyword evidence="12" id="KW-0963">Cytoplasm</keyword>
<dbReference type="Gene3D" id="3.40.50.1260">
    <property type="entry name" value="Phosphoglycerate kinase, N-terminal domain"/>
    <property type="match status" value="2"/>
</dbReference>
<evidence type="ECO:0000256" key="7">
    <source>
        <dbReference type="ARBA" id="ARBA00022679"/>
    </source>
</evidence>
<evidence type="ECO:0000256" key="1">
    <source>
        <dbReference type="ARBA" id="ARBA00000642"/>
    </source>
</evidence>
<feature type="binding site" evidence="12">
    <location>
        <position position="142"/>
    </location>
    <ligand>
        <name>substrate</name>
    </ligand>
</feature>
<evidence type="ECO:0000256" key="6">
    <source>
        <dbReference type="ARBA" id="ARBA00016471"/>
    </source>
</evidence>
<dbReference type="AlphaFoldDB" id="A0A7Z8YMU8"/>
<evidence type="ECO:0000256" key="5">
    <source>
        <dbReference type="ARBA" id="ARBA00013061"/>
    </source>
</evidence>
<dbReference type="PIRSF" id="PIRSF000724">
    <property type="entry name" value="Pgk"/>
    <property type="match status" value="1"/>
</dbReference>
<dbReference type="Pfam" id="PF00162">
    <property type="entry name" value="PGK"/>
    <property type="match status" value="1"/>
</dbReference>
<dbReference type="SUPFAM" id="SSF53748">
    <property type="entry name" value="Phosphoglycerate kinase"/>
    <property type="match status" value="1"/>
</dbReference>
<evidence type="ECO:0000256" key="10">
    <source>
        <dbReference type="ARBA" id="ARBA00022840"/>
    </source>
</evidence>
<dbReference type="Proteomes" id="UP000270205">
    <property type="component" value="Unassembled WGS sequence"/>
</dbReference>
<dbReference type="CDD" id="cd00318">
    <property type="entry name" value="Phosphoglycerate_kinase"/>
    <property type="match status" value="1"/>
</dbReference>
<comment type="subunit">
    <text evidence="4 12">Monomer.</text>
</comment>
<sequence>MNGEENEKFKGIFVFLCYIKFQLSHMKTIKNFNFSGKKALVRVDFNVPQDADKKVTDNTRIVAAKPTIDKILNDGGAVVIMTHLGRPKGKVNEEFSLAQIVSEVAKVLGREVKFAPNCIGEEAEKMVAELKAGEVLLLENLRFHAEEESGDVAFAEQLSKLGDVYVNDAFGTAHRAHASTAVIAQFFPETKFFGLLMAQELEAIDKVLHSGEKPVTAILGGSKVSTKITIIENILPAVDNLIIGGGMAFTFIKAQGGNIGSSLVEEDKLDLALDILEKAKAQNVKVYIPVDVIAADAFNNDADRKEVPADEIPEGWMGLDVGAKTCTMNNDVIMNSRTILWNGPLGVFEMSNFAEGTKSLGDSIAEATKLGAFSLVGGGDSVAFVKQFGYADKVSYVSTGGGAMLESLEGLELPGVAAVNK</sequence>
<evidence type="ECO:0000256" key="11">
    <source>
        <dbReference type="ARBA" id="ARBA00023152"/>
    </source>
</evidence>
<dbReference type="InterPro" id="IPR015824">
    <property type="entry name" value="Phosphoglycerate_kinase_N"/>
</dbReference>
<feature type="binding site" evidence="13">
    <location>
        <position position="60"/>
    </location>
    <ligand>
        <name>(2R)-3-phosphoglycerate</name>
        <dbReference type="ChEBI" id="CHEBI:58272"/>
    </ligand>
</feature>
<evidence type="ECO:0000256" key="3">
    <source>
        <dbReference type="ARBA" id="ARBA00008982"/>
    </source>
</evidence>
<evidence type="ECO:0000256" key="8">
    <source>
        <dbReference type="ARBA" id="ARBA00022741"/>
    </source>
</evidence>
<evidence type="ECO:0000256" key="14">
    <source>
        <dbReference type="PIRSR" id="PIRSR000724-2"/>
    </source>
</evidence>
<keyword evidence="7 12" id="KW-0808">Transferase</keyword>
<keyword evidence="8 12" id="KW-0547">Nucleotide-binding</keyword>
<feature type="binding site" evidence="13">
    <location>
        <position position="142"/>
    </location>
    <ligand>
        <name>(2R)-3-phosphoglycerate</name>
        <dbReference type="ChEBI" id="CHEBI:58272"/>
    </ligand>
</feature>
<comment type="subcellular location">
    <subcellularLocation>
        <location evidence="12">Cytoplasm</location>
    </subcellularLocation>
</comment>
<dbReference type="GO" id="GO:0004618">
    <property type="term" value="F:phosphoglycerate kinase activity"/>
    <property type="evidence" value="ECO:0007669"/>
    <property type="project" value="UniProtKB-UniRule"/>
</dbReference>
<dbReference type="UniPathway" id="UPA00109">
    <property type="reaction ID" value="UER00185"/>
</dbReference>
<feature type="binding site" evidence="13">
    <location>
        <position position="175"/>
    </location>
    <ligand>
        <name>(2R)-3-phosphoglycerate</name>
        <dbReference type="ChEBI" id="CHEBI:58272"/>
    </ligand>
</feature>
<gene>
    <name evidence="12 16" type="primary">pgk</name>
    <name evidence="16" type="ORF">NCTC12929_00982</name>
</gene>
<feature type="binding site" evidence="12 14">
    <location>
        <begin position="378"/>
        <end position="381"/>
    </location>
    <ligand>
        <name>ATP</name>
        <dbReference type="ChEBI" id="CHEBI:30616"/>
    </ligand>
</feature>
<comment type="caution">
    <text evidence="16">The sequence shown here is derived from an EMBL/GenBank/DDBJ whole genome shotgun (WGS) entry which is preliminary data.</text>
</comment>
<comment type="pathway">
    <text evidence="2 12">Carbohydrate degradation; glycolysis; pyruvate from D-glyceraldehyde 3-phosphate: step 2/5.</text>
</comment>
<dbReference type="EC" id="2.7.2.3" evidence="5 12"/>
<evidence type="ECO:0000256" key="12">
    <source>
        <dbReference type="HAMAP-Rule" id="MF_00145"/>
    </source>
</evidence>
<name>A0A7Z8YMU8_9FLAO</name>
<comment type="similarity">
    <text evidence="3 12 15">Belongs to the phosphoglycerate kinase family.</text>
</comment>
<dbReference type="PANTHER" id="PTHR11406">
    <property type="entry name" value="PHOSPHOGLYCERATE KINASE"/>
    <property type="match status" value="1"/>
</dbReference>
<dbReference type="InterPro" id="IPR036043">
    <property type="entry name" value="Phosphoglycerate_kinase_sf"/>
</dbReference>
<evidence type="ECO:0000313" key="17">
    <source>
        <dbReference type="Proteomes" id="UP000270205"/>
    </source>
</evidence>
<dbReference type="GO" id="GO:0006094">
    <property type="term" value="P:gluconeogenesis"/>
    <property type="evidence" value="ECO:0007669"/>
    <property type="project" value="TreeGrafter"/>
</dbReference>
<evidence type="ECO:0000256" key="9">
    <source>
        <dbReference type="ARBA" id="ARBA00022777"/>
    </source>
</evidence>
<feature type="binding site" evidence="12">
    <location>
        <position position="60"/>
    </location>
    <ligand>
        <name>substrate</name>
    </ligand>
</feature>
<dbReference type="PANTHER" id="PTHR11406:SF23">
    <property type="entry name" value="PHOSPHOGLYCERATE KINASE 1, CHLOROPLASTIC-RELATED"/>
    <property type="match status" value="1"/>
</dbReference>
<dbReference type="PRINTS" id="PR00477">
    <property type="entry name" value="PHGLYCKINASE"/>
</dbReference>
<proteinExistence type="inferred from homology"/>
<organism evidence="16 17">
    <name type="scientific">Bergeyella zoohelcum</name>
    <dbReference type="NCBI Taxonomy" id="1015"/>
    <lineage>
        <taxon>Bacteria</taxon>
        <taxon>Pseudomonadati</taxon>
        <taxon>Bacteroidota</taxon>
        <taxon>Flavobacteriia</taxon>
        <taxon>Flavobacteriales</taxon>
        <taxon>Weeksellaceae</taxon>
        <taxon>Bergeyella</taxon>
    </lineage>
</organism>
<dbReference type="GO" id="GO:0005524">
    <property type="term" value="F:ATP binding"/>
    <property type="evidence" value="ECO:0007669"/>
    <property type="project" value="UniProtKB-KW"/>
</dbReference>
<feature type="binding site" evidence="12">
    <location>
        <position position="175"/>
    </location>
    <ligand>
        <name>substrate</name>
    </ligand>
</feature>
<evidence type="ECO:0000313" key="16">
    <source>
        <dbReference type="EMBL" id="VDH03596.1"/>
    </source>
</evidence>
<dbReference type="GO" id="GO:0043531">
    <property type="term" value="F:ADP binding"/>
    <property type="evidence" value="ECO:0007669"/>
    <property type="project" value="TreeGrafter"/>
</dbReference>
<dbReference type="FunFam" id="3.40.50.1260:FF:000003">
    <property type="entry name" value="Phosphoglycerate kinase"/>
    <property type="match status" value="1"/>
</dbReference>
<dbReference type="HAMAP" id="MF_00145">
    <property type="entry name" value="Phosphoglyc_kinase"/>
    <property type="match status" value="1"/>
</dbReference>
<accession>A0A7Z8YMU8</accession>
<dbReference type="EMBL" id="UYIV01000001">
    <property type="protein sequence ID" value="VDH03596.1"/>
    <property type="molecule type" value="Genomic_DNA"/>
</dbReference>